<dbReference type="InterPro" id="IPR023779">
    <property type="entry name" value="Chromodomain_CS"/>
</dbReference>
<evidence type="ECO:0000256" key="3">
    <source>
        <dbReference type="SAM" id="MobiDB-lite"/>
    </source>
</evidence>
<dbReference type="Gene3D" id="2.40.50.40">
    <property type="match status" value="1"/>
</dbReference>
<evidence type="ECO:0000259" key="4">
    <source>
        <dbReference type="PROSITE" id="PS50013"/>
    </source>
</evidence>
<comment type="caution">
    <text evidence="5">The sequence shown here is derived from an EMBL/GenBank/DDBJ whole genome shotgun (WGS) entry which is preliminary data.</text>
</comment>
<proteinExistence type="predicted"/>
<dbReference type="CDD" id="cd00024">
    <property type="entry name" value="CD_CSD"/>
    <property type="match status" value="1"/>
</dbReference>
<dbReference type="PANTHER" id="PTHR22812">
    <property type="entry name" value="CHROMOBOX PROTEIN"/>
    <property type="match status" value="1"/>
</dbReference>
<comment type="subcellular location">
    <subcellularLocation>
        <location evidence="1">Nucleus</location>
    </subcellularLocation>
</comment>
<dbReference type="PROSITE" id="PS50013">
    <property type="entry name" value="CHROMO_2"/>
    <property type="match status" value="1"/>
</dbReference>
<evidence type="ECO:0000256" key="2">
    <source>
        <dbReference type="ARBA" id="ARBA00023242"/>
    </source>
</evidence>
<dbReference type="SUPFAM" id="SSF54160">
    <property type="entry name" value="Chromo domain-like"/>
    <property type="match status" value="1"/>
</dbReference>
<evidence type="ECO:0000256" key="1">
    <source>
        <dbReference type="ARBA" id="ARBA00004123"/>
    </source>
</evidence>
<dbReference type="SMART" id="SM00298">
    <property type="entry name" value="CHROMO"/>
    <property type="match status" value="1"/>
</dbReference>
<dbReference type="Pfam" id="PF00385">
    <property type="entry name" value="Chromo"/>
    <property type="match status" value="1"/>
</dbReference>
<feature type="compositionally biased region" description="Basic and acidic residues" evidence="3">
    <location>
        <begin position="205"/>
        <end position="222"/>
    </location>
</feature>
<name>A0AAD9FQ97_PAPLA</name>
<gene>
    <name evidence="5" type="ORF">DB88DRAFT_472859</name>
</gene>
<evidence type="ECO:0000313" key="5">
    <source>
        <dbReference type="EMBL" id="KAK1924328.1"/>
    </source>
</evidence>
<evidence type="ECO:0000313" key="6">
    <source>
        <dbReference type="Proteomes" id="UP001182556"/>
    </source>
</evidence>
<dbReference type="Proteomes" id="UP001182556">
    <property type="component" value="Unassembled WGS sequence"/>
</dbReference>
<organism evidence="5 6">
    <name type="scientific">Papiliotrema laurentii</name>
    <name type="common">Cryptococcus laurentii</name>
    <dbReference type="NCBI Taxonomy" id="5418"/>
    <lineage>
        <taxon>Eukaryota</taxon>
        <taxon>Fungi</taxon>
        <taxon>Dikarya</taxon>
        <taxon>Basidiomycota</taxon>
        <taxon>Agaricomycotina</taxon>
        <taxon>Tremellomycetes</taxon>
        <taxon>Tremellales</taxon>
        <taxon>Rhynchogastremaceae</taxon>
        <taxon>Papiliotrema</taxon>
    </lineage>
</organism>
<feature type="domain" description="Chromo" evidence="4">
    <location>
        <begin position="66"/>
        <end position="124"/>
    </location>
</feature>
<protein>
    <recommendedName>
        <fullName evidence="4">Chromo domain-containing protein</fullName>
    </recommendedName>
</protein>
<accession>A0AAD9FQ97</accession>
<feature type="compositionally biased region" description="Basic and acidic residues" evidence="3">
    <location>
        <begin position="1"/>
        <end position="10"/>
    </location>
</feature>
<dbReference type="InterPro" id="IPR000953">
    <property type="entry name" value="Chromo/chromo_shadow_dom"/>
</dbReference>
<dbReference type="InterPro" id="IPR016197">
    <property type="entry name" value="Chromo-like_dom_sf"/>
</dbReference>
<dbReference type="InterPro" id="IPR023780">
    <property type="entry name" value="Chromo_domain"/>
</dbReference>
<dbReference type="GO" id="GO:0006338">
    <property type="term" value="P:chromatin remodeling"/>
    <property type="evidence" value="ECO:0007669"/>
    <property type="project" value="UniProtKB-ARBA"/>
</dbReference>
<dbReference type="EMBL" id="JAODAN010000005">
    <property type="protein sequence ID" value="KAK1924328.1"/>
    <property type="molecule type" value="Genomic_DNA"/>
</dbReference>
<dbReference type="PROSITE" id="PS00598">
    <property type="entry name" value="CHROMO_1"/>
    <property type="match status" value="1"/>
</dbReference>
<keyword evidence="2" id="KW-0539">Nucleus</keyword>
<feature type="region of interest" description="Disordered" evidence="3">
    <location>
        <begin position="1"/>
        <end position="54"/>
    </location>
</feature>
<feature type="compositionally biased region" description="Basic and acidic residues" evidence="3">
    <location>
        <begin position="189"/>
        <end position="198"/>
    </location>
</feature>
<dbReference type="AlphaFoldDB" id="A0AAD9FQ97"/>
<dbReference type="GO" id="GO:0005634">
    <property type="term" value="C:nucleus"/>
    <property type="evidence" value="ECO:0007669"/>
    <property type="project" value="UniProtKB-SubCell"/>
</dbReference>
<feature type="region of interest" description="Disordered" evidence="3">
    <location>
        <begin position="189"/>
        <end position="222"/>
    </location>
</feature>
<dbReference type="InterPro" id="IPR051219">
    <property type="entry name" value="Heterochromatin_chromo-domain"/>
</dbReference>
<keyword evidence="6" id="KW-1185">Reference proteome</keyword>
<reference evidence="5" key="1">
    <citation type="submission" date="2023-02" db="EMBL/GenBank/DDBJ databases">
        <title>Identification and recombinant expression of a fungal hydrolase from Papiliotrema laurentii that hydrolyzes apple cutin and clears colloidal polyester polyurethane.</title>
        <authorList>
            <consortium name="DOE Joint Genome Institute"/>
            <person name="Roman V.A."/>
            <person name="Bojanowski C."/>
            <person name="Crable B.R."/>
            <person name="Wagner D.N."/>
            <person name="Hung C.S."/>
            <person name="Nadeau L.J."/>
            <person name="Schratz L."/>
            <person name="Haridas S."/>
            <person name="Pangilinan J."/>
            <person name="Lipzen A."/>
            <person name="Na H."/>
            <person name="Yan M."/>
            <person name="Ng V."/>
            <person name="Grigoriev I.V."/>
            <person name="Spatafora J.W."/>
            <person name="Barlow D."/>
            <person name="Biffinger J."/>
            <person name="Kelley-Loughnane N."/>
            <person name="Varaljay V.A."/>
            <person name="Crookes-Goodson W.J."/>
        </authorList>
    </citation>
    <scope>NUCLEOTIDE SEQUENCE</scope>
    <source>
        <strain evidence="5">5307AH</strain>
    </source>
</reference>
<sequence length="222" mass="25621">MANTRQRSDSVHSSQRQSPYRAASHRPSPYRPSPYRSSPYPSSPLPETSVSARKRRKVKVEDDGIYIVERILARSFRRRMTLAGLREYYYLVRWEGYGPEDDTWESRSNLLQGAAQLVRAFESKDHPFTILDCRGLNPTAYHICYGLSAPWTTPSTLYQTVWHTRAEIKARGDISHDLVDRAIQTFERTRGKRPEKALVVKPKSPLKEKRPSEGREEEEAGK</sequence>